<evidence type="ECO:0000259" key="3">
    <source>
        <dbReference type="PROSITE" id="PS50814"/>
    </source>
</evidence>
<dbReference type="InterPro" id="IPR038677">
    <property type="entry name" value="WIF_sf"/>
</dbReference>
<proteinExistence type="predicted"/>
<evidence type="ECO:0000313" key="5">
    <source>
        <dbReference type="Proteomes" id="UP000826195"/>
    </source>
</evidence>
<dbReference type="Proteomes" id="UP000826195">
    <property type="component" value="Unassembled WGS sequence"/>
</dbReference>
<reference evidence="4 5" key="1">
    <citation type="journal article" date="2021" name="J. Hered.">
        <title>A chromosome-level genome assembly of the parasitoid wasp, Cotesia glomerata (Hymenoptera: Braconidae).</title>
        <authorList>
            <person name="Pinto B.J."/>
            <person name="Weis J.J."/>
            <person name="Gamble T."/>
            <person name="Ode P.J."/>
            <person name="Paul R."/>
            <person name="Zaspel J.M."/>
        </authorList>
    </citation>
    <scope>NUCLEOTIDE SEQUENCE [LARGE SCALE GENOMIC DNA]</scope>
    <source>
        <strain evidence="4">CgM1</strain>
    </source>
</reference>
<evidence type="ECO:0000256" key="2">
    <source>
        <dbReference type="ARBA" id="ARBA00023180"/>
    </source>
</evidence>
<keyword evidence="2" id="KW-0325">Glycoprotein</keyword>
<dbReference type="Pfam" id="PF02019">
    <property type="entry name" value="WIF"/>
    <property type="match status" value="1"/>
</dbReference>
<comment type="caution">
    <text evidence="4">The sequence shown here is derived from an EMBL/GenBank/DDBJ whole genome shotgun (WGS) entry which is preliminary data.</text>
</comment>
<keyword evidence="5" id="KW-1185">Reference proteome</keyword>
<organism evidence="4 5">
    <name type="scientific">Cotesia glomerata</name>
    <name type="common">Lepidopteran parasitic wasp</name>
    <name type="synonym">Apanteles glomeratus</name>
    <dbReference type="NCBI Taxonomy" id="32391"/>
    <lineage>
        <taxon>Eukaryota</taxon>
        <taxon>Metazoa</taxon>
        <taxon>Ecdysozoa</taxon>
        <taxon>Arthropoda</taxon>
        <taxon>Hexapoda</taxon>
        <taxon>Insecta</taxon>
        <taxon>Pterygota</taxon>
        <taxon>Neoptera</taxon>
        <taxon>Endopterygota</taxon>
        <taxon>Hymenoptera</taxon>
        <taxon>Apocrita</taxon>
        <taxon>Ichneumonoidea</taxon>
        <taxon>Braconidae</taxon>
        <taxon>Microgastrinae</taxon>
        <taxon>Cotesia</taxon>
    </lineage>
</organism>
<dbReference type="InterPro" id="IPR003306">
    <property type="entry name" value="WIF"/>
</dbReference>
<dbReference type="Gene3D" id="2.60.40.2170">
    <property type="entry name" value="Wnt, WIF domain"/>
    <property type="match status" value="1"/>
</dbReference>
<keyword evidence="1" id="KW-0732">Signal</keyword>
<gene>
    <name evidence="4" type="ORF">KQX54_008555</name>
</gene>
<accession>A0AAV7J6F3</accession>
<dbReference type="AlphaFoldDB" id="A0AAV7J6F3"/>
<sequence length="169" mass="18768">MYISTYKILFPVVKPPGKSDSIFCSTASVSVHRTRSLEAELYYVREGVVNAYAMSFVVPVPANIADLEFSWQSLAGIPPWRWFSFGVEVGDGASAAPDYVTVVKETKRSGNASVNRDRTILPCFLVSSSLSSLLLLFPQIPLFHLYTFTRALILIPFIFSQPQRPLSPS</sequence>
<feature type="domain" description="WIF" evidence="3">
    <location>
        <begin position="24"/>
        <end position="159"/>
    </location>
</feature>
<evidence type="ECO:0000256" key="1">
    <source>
        <dbReference type="ARBA" id="ARBA00022729"/>
    </source>
</evidence>
<evidence type="ECO:0000313" key="4">
    <source>
        <dbReference type="EMBL" id="KAH0567338.1"/>
    </source>
</evidence>
<protein>
    <recommendedName>
        <fullName evidence="3">WIF domain-containing protein</fullName>
    </recommendedName>
</protein>
<name>A0AAV7J6F3_COTGL</name>
<dbReference type="EMBL" id="JAHXZJ010000001">
    <property type="protein sequence ID" value="KAH0567338.1"/>
    <property type="molecule type" value="Genomic_DNA"/>
</dbReference>
<dbReference type="PROSITE" id="PS50814">
    <property type="entry name" value="WIF"/>
    <property type="match status" value="1"/>
</dbReference>